<dbReference type="Pfam" id="PF01543">
    <property type="entry name" value="HCV_capsid"/>
    <property type="match status" value="1"/>
</dbReference>
<feature type="region of interest" description="Disordered" evidence="3">
    <location>
        <begin position="1"/>
        <end position="24"/>
    </location>
</feature>
<reference evidence="5" key="1">
    <citation type="submission" date="2011-11" db="EMBL/GenBank/DDBJ databases">
        <authorList>
            <person name="Honegger J."/>
            <person name="Kim S."/>
            <person name="Price A."/>
            <person name="Mateu G."/>
            <person name="Kohout J."/>
            <person name="Prasad M."/>
            <person name="Lemon S."/>
            <person name="Grakoui A."/>
            <person name="Walker C."/>
        </authorList>
    </citation>
    <scope>NUCLEOTIDE SEQUENCE</scope>
    <source>
        <strain evidence="5">M003_J_2AC12</strain>
    </source>
</reference>
<feature type="domain" description="Hepatitis C virus Core protein N-terminal" evidence="4">
    <location>
        <begin position="65"/>
        <end position="126"/>
    </location>
</feature>
<proteinExistence type="predicted"/>
<evidence type="ECO:0000256" key="2">
    <source>
        <dbReference type="ARBA" id="ARBA00023200"/>
    </source>
</evidence>
<evidence type="ECO:0000256" key="3">
    <source>
        <dbReference type="SAM" id="MobiDB-lite"/>
    </source>
</evidence>
<evidence type="ECO:0000259" key="4">
    <source>
        <dbReference type="Pfam" id="PF01543"/>
    </source>
</evidence>
<dbReference type="GO" id="GO:0019028">
    <property type="term" value="C:viral capsid"/>
    <property type="evidence" value="ECO:0007669"/>
    <property type="project" value="InterPro"/>
</dbReference>
<dbReference type="InterPro" id="IPR002522">
    <property type="entry name" value="HCV_core_N"/>
</dbReference>
<evidence type="ECO:0000313" key="5">
    <source>
        <dbReference type="EMBL" id="AGZ86212.1"/>
    </source>
</evidence>
<name>U5Y8A9_9HEPC</name>
<evidence type="ECO:0000256" key="1">
    <source>
        <dbReference type="ARBA" id="ARBA00004192"/>
    </source>
</evidence>
<organism evidence="5">
    <name type="scientific">Hepacivirus hominis</name>
    <dbReference type="NCBI Taxonomy" id="3052230"/>
    <lineage>
        <taxon>Viruses</taxon>
        <taxon>Riboviria</taxon>
        <taxon>Orthornavirae</taxon>
        <taxon>Kitrinoviricota</taxon>
        <taxon>Flasuviricetes</taxon>
        <taxon>Amarillovirales</taxon>
        <taxon>Flaviviridae</taxon>
        <taxon>Hepacivirus</taxon>
    </lineage>
</organism>
<gene>
    <name evidence="5" type="primary">gp2</name>
</gene>
<dbReference type="EMBL" id="JQ062045">
    <property type="protein sequence ID" value="AGZ86212.1"/>
    <property type="molecule type" value="Genomic_RNA"/>
</dbReference>
<sequence>MSTNPKPQRKPNVTPTVAHRTSSSRVAVRSLVEFTCCRAGALDWVCARRGRLPSGRDLEVDVSLSPRHVAPRAGPGPSPGILGPSMVMRAAGGRDGSCLPAAHDLAGAPQTPGVGRAIWVRSSIPLRAASPTSWGTYRSSAPPLEALPGPWRMASGFWKTACTTQQGTFLVALSLSSF</sequence>
<accession>U5Y8A9</accession>
<reference evidence="5" key="2">
    <citation type="journal article" date="2013" name="Nat. Med.">
        <title>Loss of immune escape mutations during persistent HCV infection in pregnancy enhances replication of vertically transmitted viruses.</title>
        <authorList>
            <person name="Honegger J.R."/>
            <person name="Kim S."/>
            <person name="Price A.A."/>
            <person name="Kohout J.A."/>
            <person name="McKnight K.L."/>
            <person name="Prasad M.R."/>
            <person name="Lemon S.M."/>
            <person name="Grakoui A."/>
            <person name="Walker C.M."/>
        </authorList>
    </citation>
    <scope>NUCLEOTIDE SEQUENCE</scope>
    <source>
        <strain evidence="5">M003_J_2AC12</strain>
    </source>
</reference>
<comment type="subcellular location">
    <subcellularLocation>
        <location evidence="1">Host cytoplasm</location>
    </subcellularLocation>
</comment>
<dbReference type="GO" id="GO:0030430">
    <property type="term" value="C:host cell cytoplasm"/>
    <property type="evidence" value="ECO:0007669"/>
    <property type="project" value="UniProtKB-SubCell"/>
</dbReference>
<dbReference type="GO" id="GO:0005198">
    <property type="term" value="F:structural molecule activity"/>
    <property type="evidence" value="ECO:0007669"/>
    <property type="project" value="InterPro"/>
</dbReference>
<protein>
    <submittedName>
        <fullName evidence="5">Protein F</fullName>
    </submittedName>
</protein>
<keyword evidence="2" id="KW-1035">Host cytoplasm</keyword>